<dbReference type="GeneTree" id="ENSGT00390000016228"/>
<dbReference type="Ensembl" id="ENSFHET00000008787.1">
    <property type="protein sequence ID" value="ENSFHEP00000024034.1"/>
    <property type="gene ID" value="ENSFHEG00000005379.1"/>
</dbReference>
<dbReference type="InterPro" id="IPR028851">
    <property type="entry name" value="Pphln1"/>
</dbReference>
<dbReference type="InterPro" id="IPR057603">
    <property type="entry name" value="Periphilin-1_C"/>
</dbReference>
<dbReference type="CDD" id="cd22896">
    <property type="entry name" value="periphilin-like"/>
    <property type="match status" value="1"/>
</dbReference>
<evidence type="ECO:0000313" key="5">
    <source>
        <dbReference type="Proteomes" id="UP000265000"/>
    </source>
</evidence>
<dbReference type="AlphaFoldDB" id="A0A146NM61"/>
<protein>
    <submittedName>
        <fullName evidence="3 4">Periphilin-1</fullName>
    </submittedName>
</protein>
<organism evidence="3">
    <name type="scientific">Fundulus heteroclitus</name>
    <name type="common">Killifish</name>
    <name type="synonym">Mummichog</name>
    <dbReference type="NCBI Taxonomy" id="8078"/>
    <lineage>
        <taxon>Eukaryota</taxon>
        <taxon>Metazoa</taxon>
        <taxon>Chordata</taxon>
        <taxon>Craniata</taxon>
        <taxon>Vertebrata</taxon>
        <taxon>Euteleostomi</taxon>
        <taxon>Actinopterygii</taxon>
        <taxon>Neopterygii</taxon>
        <taxon>Teleostei</taxon>
        <taxon>Neoteleostei</taxon>
        <taxon>Acanthomorphata</taxon>
        <taxon>Ovalentaria</taxon>
        <taxon>Atherinomorphae</taxon>
        <taxon>Cyprinodontiformes</taxon>
        <taxon>Fundulidae</taxon>
        <taxon>Fundulus</taxon>
    </lineage>
</organism>
<feature type="compositionally biased region" description="Basic and acidic residues" evidence="1">
    <location>
        <begin position="58"/>
        <end position="69"/>
    </location>
</feature>
<accession>A0A146NM61</accession>
<evidence type="ECO:0000313" key="3">
    <source>
        <dbReference type="EMBL" id="JAQ32146.1"/>
    </source>
</evidence>
<feature type="region of interest" description="Disordered" evidence="1">
    <location>
        <begin position="55"/>
        <end position="260"/>
    </location>
</feature>
<feature type="compositionally biased region" description="Basic residues" evidence="1">
    <location>
        <begin position="135"/>
        <end position="148"/>
    </location>
</feature>
<dbReference type="GO" id="GO:0005654">
    <property type="term" value="C:nucleoplasm"/>
    <property type="evidence" value="ECO:0007669"/>
    <property type="project" value="TreeGrafter"/>
</dbReference>
<reference evidence="3" key="1">
    <citation type="submission" date="2015-01" db="EMBL/GenBank/DDBJ databases">
        <title>EvidentialGene: Evidence-directed Construction of Complete mRNA Transcriptomes without Genomes.</title>
        <authorList>
            <person name="Gilbert D.G."/>
        </authorList>
    </citation>
    <scope>NUCLEOTIDE SEQUENCE</scope>
</reference>
<evidence type="ECO:0000256" key="1">
    <source>
        <dbReference type="SAM" id="MobiDB-lite"/>
    </source>
</evidence>
<reference evidence="4" key="2">
    <citation type="submission" date="2025-05" db="UniProtKB">
        <authorList>
            <consortium name="Ensembl"/>
        </authorList>
    </citation>
    <scope>IDENTIFICATION</scope>
</reference>
<feature type="domain" description="Periphilin-1 C-terminal" evidence="2">
    <location>
        <begin position="251"/>
        <end position="330"/>
    </location>
</feature>
<keyword evidence="5" id="KW-1185">Reference proteome</keyword>
<feature type="compositionally biased region" description="Low complexity" evidence="1">
    <location>
        <begin position="211"/>
        <end position="226"/>
    </location>
</feature>
<dbReference type="Pfam" id="PF25234">
    <property type="entry name" value="Periphilin_C"/>
    <property type="match status" value="1"/>
</dbReference>
<feature type="compositionally biased region" description="Low complexity" evidence="1">
    <location>
        <begin position="234"/>
        <end position="247"/>
    </location>
</feature>
<dbReference type="PANTHER" id="PTHR15836:SF4">
    <property type="entry name" value="PERIPHILIN-1"/>
    <property type="match status" value="1"/>
</dbReference>
<dbReference type="GO" id="GO:0097355">
    <property type="term" value="P:protein localization to heterochromatin"/>
    <property type="evidence" value="ECO:0007669"/>
    <property type="project" value="TreeGrafter"/>
</dbReference>
<name>A0A146NM61_FUNHE</name>
<dbReference type="PANTHER" id="PTHR15836">
    <property type="entry name" value="PERIPHILIN 1"/>
    <property type="match status" value="1"/>
</dbReference>
<dbReference type="GO" id="GO:0045892">
    <property type="term" value="P:negative regulation of DNA-templated transcription"/>
    <property type="evidence" value="ECO:0007669"/>
    <property type="project" value="InterPro"/>
</dbReference>
<proteinExistence type="predicted"/>
<evidence type="ECO:0000259" key="2">
    <source>
        <dbReference type="Pfam" id="PF25234"/>
    </source>
</evidence>
<evidence type="ECO:0000313" key="4">
    <source>
        <dbReference type="Ensembl" id="ENSFHEP00000024034.1"/>
    </source>
</evidence>
<dbReference type="EMBL" id="GCES01154176">
    <property type="protein sequence ID" value="JAQ32146.1"/>
    <property type="molecule type" value="Transcribed_RNA"/>
</dbReference>
<sequence>MSCIFFFLFVFVVAYQHSRKSIRETYEEHFSQKDAREVTVHRVVNIIEKRSPMPRPGLDFDRAYDDQRYRGSRNYQSERGYRSEDGYLPEDSQYYEDNPNYGSYRRKSPPHRSDEQYSPQSYGQDDLRHQLSSRTRSRPHLVRKRGRGHGPPPRGDYDDYRPSKSLVITRERSPGRREGHPPGRSGSNTSRSFSPDRDKGYAYQQKHKSSTTKTPSSSVESSPHRSSSSKEKPSASAAEMEEVAAASTEPKLTPEEDLKARRSEAIKAKVAEIEKHYRQDCETFRTVVKMLVEKEPSLDGLLQAPLDKNLLEIRQHCLDAIKSFVMELDEILEQPDMTA</sequence>
<dbReference type="Proteomes" id="UP000265000">
    <property type="component" value="Unplaced"/>
</dbReference>
<feature type="compositionally biased region" description="Basic and acidic residues" evidence="1">
    <location>
        <begin position="169"/>
        <end position="181"/>
    </location>
</feature>
<dbReference type="GO" id="GO:0045814">
    <property type="term" value="P:negative regulation of gene expression, epigenetic"/>
    <property type="evidence" value="ECO:0007669"/>
    <property type="project" value="TreeGrafter"/>
</dbReference>